<comment type="caution">
    <text evidence="2">The sequence shown here is derived from an EMBL/GenBank/DDBJ whole genome shotgun (WGS) entry which is preliminary data.</text>
</comment>
<name>A0ABT3T690_9GAMM</name>
<dbReference type="InterPro" id="IPR013216">
    <property type="entry name" value="Methyltransf_11"/>
</dbReference>
<dbReference type="Pfam" id="PF08241">
    <property type="entry name" value="Methyltransf_11"/>
    <property type="match status" value="1"/>
</dbReference>
<protein>
    <submittedName>
        <fullName evidence="2">Class I SAM-dependent methyltransferase</fullName>
    </submittedName>
</protein>
<dbReference type="CDD" id="cd02440">
    <property type="entry name" value="AdoMet_MTases"/>
    <property type="match status" value="1"/>
</dbReference>
<evidence type="ECO:0000259" key="1">
    <source>
        <dbReference type="Pfam" id="PF08241"/>
    </source>
</evidence>
<keyword evidence="3" id="KW-1185">Reference proteome</keyword>
<dbReference type="GO" id="GO:0008168">
    <property type="term" value="F:methyltransferase activity"/>
    <property type="evidence" value="ECO:0007669"/>
    <property type="project" value="UniProtKB-KW"/>
</dbReference>
<accession>A0ABT3T690</accession>
<sequence>MEDLAKLYQIRFSDEARDKKDAVWKVLCESYFQQFITPSSTVLEIACGYGEFIRHIAASDKIAIDLNPDSEEYLPEDIQFHLGSATDLSMLDDNSVDACFSSNFFEHLPSKEVMDEVLAEALRVLRPGGVYVAMQPNLRCEPGKYWDYYDHVLPLTDRSCQEAFFKAGFDVTKVVARFIPFSTDSKLPQHPLLVKLYVNLPLVWPLLGGQFVIVGRKPAKV</sequence>
<dbReference type="PANTHER" id="PTHR43861">
    <property type="entry name" value="TRANS-ACONITATE 2-METHYLTRANSFERASE-RELATED"/>
    <property type="match status" value="1"/>
</dbReference>
<feature type="domain" description="Methyltransferase type 11" evidence="1">
    <location>
        <begin position="43"/>
        <end position="132"/>
    </location>
</feature>
<dbReference type="EMBL" id="SHNO01000001">
    <property type="protein sequence ID" value="MCX2977797.1"/>
    <property type="molecule type" value="Genomic_DNA"/>
</dbReference>
<keyword evidence="2" id="KW-0808">Transferase</keyword>
<dbReference type="Proteomes" id="UP001143304">
    <property type="component" value="Unassembled WGS sequence"/>
</dbReference>
<dbReference type="GO" id="GO:0032259">
    <property type="term" value="P:methylation"/>
    <property type="evidence" value="ECO:0007669"/>
    <property type="project" value="UniProtKB-KW"/>
</dbReference>
<dbReference type="RefSeq" id="WP_279249504.1">
    <property type="nucleotide sequence ID" value="NZ_SHNO01000001.1"/>
</dbReference>
<organism evidence="2 3">
    <name type="scientific">Candidatus Marimicrobium litorale</name>
    <dbReference type="NCBI Taxonomy" id="2518991"/>
    <lineage>
        <taxon>Bacteria</taxon>
        <taxon>Pseudomonadati</taxon>
        <taxon>Pseudomonadota</taxon>
        <taxon>Gammaproteobacteria</taxon>
        <taxon>Cellvibrionales</taxon>
        <taxon>Halieaceae</taxon>
        <taxon>Marimicrobium</taxon>
    </lineage>
</organism>
<dbReference type="Gene3D" id="3.40.50.150">
    <property type="entry name" value="Vaccinia Virus protein VP39"/>
    <property type="match status" value="1"/>
</dbReference>
<dbReference type="InterPro" id="IPR029063">
    <property type="entry name" value="SAM-dependent_MTases_sf"/>
</dbReference>
<reference evidence="2" key="1">
    <citation type="submission" date="2019-02" db="EMBL/GenBank/DDBJ databases">
        <authorList>
            <person name="Li S.-H."/>
        </authorList>
    </citation>
    <scope>NUCLEOTIDE SEQUENCE</scope>
    <source>
        <strain evidence="2">IMCC11814</strain>
    </source>
</reference>
<keyword evidence="2" id="KW-0489">Methyltransferase</keyword>
<gene>
    <name evidence="2" type="ORF">EYC82_10575</name>
</gene>
<evidence type="ECO:0000313" key="3">
    <source>
        <dbReference type="Proteomes" id="UP001143304"/>
    </source>
</evidence>
<dbReference type="SUPFAM" id="SSF53335">
    <property type="entry name" value="S-adenosyl-L-methionine-dependent methyltransferases"/>
    <property type="match status" value="1"/>
</dbReference>
<evidence type="ECO:0000313" key="2">
    <source>
        <dbReference type="EMBL" id="MCX2977797.1"/>
    </source>
</evidence>
<proteinExistence type="predicted"/>